<keyword evidence="1" id="KW-1133">Transmembrane helix</keyword>
<dbReference type="EMBL" id="MN740866">
    <property type="protein sequence ID" value="QHU15534.1"/>
    <property type="molecule type" value="Genomic_DNA"/>
</dbReference>
<reference evidence="2" key="1">
    <citation type="journal article" date="2020" name="Nature">
        <title>Giant virus diversity and host interactions through global metagenomics.</title>
        <authorList>
            <person name="Schulz F."/>
            <person name="Roux S."/>
            <person name="Paez-Espino D."/>
            <person name="Jungbluth S."/>
            <person name="Walsh D.A."/>
            <person name="Denef V.J."/>
            <person name="McMahon K.D."/>
            <person name="Konstantinidis K.T."/>
            <person name="Eloe-Fadrosh E.A."/>
            <person name="Kyrpides N.C."/>
            <person name="Woyke T."/>
        </authorList>
    </citation>
    <scope>NUCLEOTIDE SEQUENCE</scope>
    <source>
        <strain evidence="2">GVMAG-S-3300002307-41</strain>
    </source>
</reference>
<accession>A0A6C0KGY5</accession>
<keyword evidence="1" id="KW-0812">Transmembrane</keyword>
<evidence type="ECO:0000256" key="1">
    <source>
        <dbReference type="SAM" id="Phobius"/>
    </source>
</evidence>
<proteinExistence type="predicted"/>
<feature type="transmembrane region" description="Helical" evidence="1">
    <location>
        <begin position="29"/>
        <end position="47"/>
    </location>
</feature>
<sequence>MIGWLLIVVGAVLAAWTLYSMFVKRTTSWVWGALWIAGGVALVWYGYNQEFPPQPSLFTGGRSRWY</sequence>
<organism evidence="2">
    <name type="scientific">viral metagenome</name>
    <dbReference type="NCBI Taxonomy" id="1070528"/>
    <lineage>
        <taxon>unclassified sequences</taxon>
        <taxon>metagenomes</taxon>
        <taxon>organismal metagenomes</taxon>
    </lineage>
</organism>
<protein>
    <submittedName>
        <fullName evidence="2">Uncharacterized protein</fullName>
    </submittedName>
</protein>
<feature type="transmembrane region" description="Helical" evidence="1">
    <location>
        <begin position="6"/>
        <end position="22"/>
    </location>
</feature>
<dbReference type="AlphaFoldDB" id="A0A6C0KGY5"/>
<evidence type="ECO:0000313" key="2">
    <source>
        <dbReference type="EMBL" id="QHU15534.1"/>
    </source>
</evidence>
<name>A0A6C0KGY5_9ZZZZ</name>
<keyword evidence="1" id="KW-0472">Membrane</keyword>